<sequence length="51" mass="5822">MYLQMECLSQRLESPDKTVRITHSVTTGLEQSLFSVLPKHTFAVNCKVLKI</sequence>
<reference evidence="1" key="3">
    <citation type="submission" date="2025-08" db="UniProtKB">
        <authorList>
            <consortium name="Ensembl"/>
        </authorList>
    </citation>
    <scope>IDENTIFICATION</scope>
</reference>
<accession>H2XND7</accession>
<dbReference type="Proteomes" id="UP000008144">
    <property type="component" value="Chromosome 7"/>
</dbReference>
<reference evidence="1" key="4">
    <citation type="submission" date="2025-09" db="UniProtKB">
        <authorList>
            <consortium name="Ensembl"/>
        </authorList>
    </citation>
    <scope>IDENTIFICATION</scope>
</reference>
<name>H2XND7_CIOIN</name>
<dbReference type="Ensembl" id="ENSCINT00000033471.1">
    <property type="protein sequence ID" value="ENSCINP00000031170.1"/>
    <property type="gene ID" value="ENSCING00000023298.1"/>
</dbReference>
<dbReference type="InParanoid" id="H2XND7"/>
<reference evidence="2" key="1">
    <citation type="journal article" date="2002" name="Science">
        <title>The draft genome of Ciona intestinalis: insights into chordate and vertebrate origins.</title>
        <authorList>
            <person name="Dehal P."/>
            <person name="Satou Y."/>
            <person name="Campbell R.K."/>
            <person name="Chapman J."/>
            <person name="Degnan B."/>
            <person name="De Tomaso A."/>
            <person name="Davidson B."/>
            <person name="Di Gregorio A."/>
            <person name="Gelpke M."/>
            <person name="Goodstein D.M."/>
            <person name="Harafuji N."/>
            <person name="Hastings K.E."/>
            <person name="Ho I."/>
            <person name="Hotta K."/>
            <person name="Huang W."/>
            <person name="Kawashima T."/>
            <person name="Lemaire P."/>
            <person name="Martinez D."/>
            <person name="Meinertzhagen I.A."/>
            <person name="Necula S."/>
            <person name="Nonaka M."/>
            <person name="Putnam N."/>
            <person name="Rash S."/>
            <person name="Saiga H."/>
            <person name="Satake M."/>
            <person name="Terry A."/>
            <person name="Yamada L."/>
            <person name="Wang H.G."/>
            <person name="Awazu S."/>
            <person name="Azumi K."/>
            <person name="Boore J."/>
            <person name="Branno M."/>
            <person name="Chin-Bow S."/>
            <person name="DeSantis R."/>
            <person name="Doyle S."/>
            <person name="Francino P."/>
            <person name="Keys D.N."/>
            <person name="Haga S."/>
            <person name="Hayashi H."/>
            <person name="Hino K."/>
            <person name="Imai K.S."/>
            <person name="Inaba K."/>
            <person name="Kano S."/>
            <person name="Kobayashi K."/>
            <person name="Kobayashi M."/>
            <person name="Lee B.I."/>
            <person name="Makabe K.W."/>
            <person name="Manohar C."/>
            <person name="Matassi G."/>
            <person name="Medina M."/>
            <person name="Mochizuki Y."/>
            <person name="Mount S."/>
            <person name="Morishita T."/>
            <person name="Miura S."/>
            <person name="Nakayama A."/>
            <person name="Nishizaka S."/>
            <person name="Nomoto H."/>
            <person name="Ohta F."/>
            <person name="Oishi K."/>
            <person name="Rigoutsos I."/>
            <person name="Sano M."/>
            <person name="Sasaki A."/>
            <person name="Sasakura Y."/>
            <person name="Shoguchi E."/>
            <person name="Shin-i T."/>
            <person name="Spagnuolo A."/>
            <person name="Stainier D."/>
            <person name="Suzuki M.M."/>
            <person name="Tassy O."/>
            <person name="Takatori N."/>
            <person name="Tokuoka M."/>
            <person name="Yagi K."/>
            <person name="Yoshizaki F."/>
            <person name="Wada S."/>
            <person name="Zhang C."/>
            <person name="Hyatt P.D."/>
            <person name="Larimer F."/>
            <person name="Detter C."/>
            <person name="Doggett N."/>
            <person name="Glavina T."/>
            <person name="Hawkins T."/>
            <person name="Richardson P."/>
            <person name="Lucas S."/>
            <person name="Kohara Y."/>
            <person name="Levine M."/>
            <person name="Satoh N."/>
            <person name="Rokhsar D.S."/>
        </authorList>
    </citation>
    <scope>NUCLEOTIDE SEQUENCE [LARGE SCALE GENOMIC DNA]</scope>
</reference>
<dbReference type="AlphaFoldDB" id="H2XND7"/>
<reference evidence="1" key="2">
    <citation type="journal article" date="2008" name="Genome Biol.">
        <title>Improved genome assembly and evidence-based global gene model set for the chordate Ciona intestinalis: new insight into intron and operon populations.</title>
        <authorList>
            <person name="Satou Y."/>
            <person name="Mineta K."/>
            <person name="Ogasawara M."/>
            <person name="Sasakura Y."/>
            <person name="Shoguchi E."/>
            <person name="Ueno K."/>
            <person name="Yamada L."/>
            <person name="Matsumoto J."/>
            <person name="Wasserscheid J."/>
            <person name="Dewar K."/>
            <person name="Wiley G.B."/>
            <person name="Macmil S.L."/>
            <person name="Roe B.A."/>
            <person name="Zeller R.W."/>
            <person name="Hastings K.E."/>
            <person name="Lemaire P."/>
            <person name="Lindquist E."/>
            <person name="Endo T."/>
            <person name="Hotta K."/>
            <person name="Inaba K."/>
        </authorList>
    </citation>
    <scope>NUCLEOTIDE SEQUENCE [LARGE SCALE GENOMIC DNA]</scope>
    <source>
        <strain evidence="1">wild type</strain>
    </source>
</reference>
<protein>
    <submittedName>
        <fullName evidence="1">Uncharacterized protein</fullName>
    </submittedName>
</protein>
<dbReference type="EMBL" id="EAAA01002496">
    <property type="status" value="NOT_ANNOTATED_CDS"/>
    <property type="molecule type" value="Genomic_DNA"/>
</dbReference>
<organism evidence="1 2">
    <name type="scientific">Ciona intestinalis</name>
    <name type="common">Transparent sea squirt</name>
    <name type="synonym">Ascidia intestinalis</name>
    <dbReference type="NCBI Taxonomy" id="7719"/>
    <lineage>
        <taxon>Eukaryota</taxon>
        <taxon>Metazoa</taxon>
        <taxon>Chordata</taxon>
        <taxon>Tunicata</taxon>
        <taxon>Ascidiacea</taxon>
        <taxon>Phlebobranchia</taxon>
        <taxon>Cionidae</taxon>
        <taxon>Ciona</taxon>
    </lineage>
</organism>
<proteinExistence type="predicted"/>
<keyword evidence="2" id="KW-1185">Reference proteome</keyword>
<evidence type="ECO:0000313" key="2">
    <source>
        <dbReference type="Proteomes" id="UP000008144"/>
    </source>
</evidence>
<evidence type="ECO:0000313" key="1">
    <source>
        <dbReference type="Ensembl" id="ENSCINP00000031170.1"/>
    </source>
</evidence>
<dbReference type="HOGENOM" id="CLU_3105632_0_0_1"/>